<dbReference type="Pfam" id="PF20789">
    <property type="entry name" value="4HBT_3C"/>
    <property type="match status" value="1"/>
</dbReference>
<feature type="domain" description="Acyl-CoA thioesterase-like N-terminal HotDog" evidence="1">
    <location>
        <begin position="1"/>
        <end position="70"/>
    </location>
</feature>
<dbReference type="AlphaFoldDB" id="M7TCE4"/>
<dbReference type="OrthoDB" id="2532955at2759"/>
<protein>
    <submittedName>
        <fullName evidence="3">Putative thioesterase family protein</fullName>
    </submittedName>
</protein>
<dbReference type="Pfam" id="PF13622">
    <property type="entry name" value="4HBT_3"/>
    <property type="match status" value="1"/>
</dbReference>
<dbReference type="InterPro" id="IPR042171">
    <property type="entry name" value="Acyl-CoA_hotdog"/>
</dbReference>
<evidence type="ECO:0000259" key="1">
    <source>
        <dbReference type="Pfam" id="PF13622"/>
    </source>
</evidence>
<dbReference type="EMBL" id="KB707087">
    <property type="protein sequence ID" value="EMR64340.1"/>
    <property type="molecule type" value="Genomic_DNA"/>
</dbReference>
<dbReference type="PANTHER" id="PTHR38110">
    <property type="entry name" value="CHROMOSOME 23, WHOLE GENOME SHOTGUN SEQUENCE"/>
    <property type="match status" value="1"/>
</dbReference>
<sequence length="304" mass="33069">MLAAASAHLSSRGQPDTLTAHFEYPNRTAVGPAVVTIEDVKLAGQLSTLQLTLWQGGLLPRAPWVTASVSRRTVLAYATCTNLRAFTGLSLPTGYSATAAAALPAPLPDFGALEVAGDAVDDACWEESKLLPSAMHMHSLRNWRFYLPRAGPLAPGVLDMWICLASGERITQGALAYVIDSFPYNMHTSLVTPELRKLLEAPQDRGKSQRKGQGQQNIGQANQNANVWLPTVVMNLEVKTKLPEEGVRWLAVRVTSKQIKDGRFDLEVLVRDVEGELVVLSHHVAMIVSMEKNTRKSPSNKAAL</sequence>
<feature type="domain" description="Acyl-CoA thioesterase-like C-terminal" evidence="2">
    <location>
        <begin position="137"/>
        <end position="287"/>
    </location>
</feature>
<dbReference type="SUPFAM" id="SSF54637">
    <property type="entry name" value="Thioesterase/thiol ester dehydrase-isomerase"/>
    <property type="match status" value="1"/>
</dbReference>
<dbReference type="PANTHER" id="PTHR38110:SF1">
    <property type="entry name" value="THIOESTERASE DOMAIN-CONTAINING PROTEIN"/>
    <property type="match status" value="1"/>
</dbReference>
<evidence type="ECO:0000313" key="4">
    <source>
        <dbReference type="Proteomes" id="UP000012174"/>
    </source>
</evidence>
<dbReference type="InterPro" id="IPR049450">
    <property type="entry name" value="ACOT8-like_C"/>
</dbReference>
<dbReference type="KEGG" id="ela:UCREL1_8691"/>
<reference evidence="4" key="1">
    <citation type="journal article" date="2013" name="Genome Announc.">
        <title>Draft genome sequence of the grapevine dieback fungus Eutypa lata UCR-EL1.</title>
        <authorList>
            <person name="Blanco-Ulate B."/>
            <person name="Rolshausen P.E."/>
            <person name="Cantu D."/>
        </authorList>
    </citation>
    <scope>NUCLEOTIDE SEQUENCE [LARGE SCALE GENOMIC DNA]</scope>
    <source>
        <strain evidence="4">UCR-EL1</strain>
    </source>
</reference>
<name>M7TCE4_EUTLA</name>
<dbReference type="OMA" id="TLPTAYK"/>
<dbReference type="Proteomes" id="UP000012174">
    <property type="component" value="Unassembled WGS sequence"/>
</dbReference>
<dbReference type="HOGENOM" id="CLU_050730_0_0_1"/>
<gene>
    <name evidence="3" type="ORF">UCREL1_8691</name>
</gene>
<dbReference type="Gene3D" id="2.40.160.210">
    <property type="entry name" value="Acyl-CoA thioesterase, double hotdog domain"/>
    <property type="match status" value="2"/>
</dbReference>
<proteinExistence type="predicted"/>
<dbReference type="InterPro" id="IPR029069">
    <property type="entry name" value="HotDog_dom_sf"/>
</dbReference>
<organism evidence="3 4">
    <name type="scientific">Eutypa lata (strain UCR-EL1)</name>
    <name type="common">Grapevine dieback disease fungus</name>
    <name type="synonym">Eutypa armeniacae</name>
    <dbReference type="NCBI Taxonomy" id="1287681"/>
    <lineage>
        <taxon>Eukaryota</taxon>
        <taxon>Fungi</taxon>
        <taxon>Dikarya</taxon>
        <taxon>Ascomycota</taxon>
        <taxon>Pezizomycotina</taxon>
        <taxon>Sordariomycetes</taxon>
        <taxon>Xylariomycetidae</taxon>
        <taxon>Xylariales</taxon>
        <taxon>Diatrypaceae</taxon>
        <taxon>Eutypa</taxon>
    </lineage>
</organism>
<dbReference type="InterPro" id="IPR049449">
    <property type="entry name" value="TesB_ACOT8-like_N"/>
</dbReference>
<dbReference type="InterPro" id="IPR052389">
    <property type="entry name" value="Sec_Metab_Biosynth-Assoc"/>
</dbReference>
<accession>M7TCE4</accession>
<evidence type="ECO:0000313" key="3">
    <source>
        <dbReference type="EMBL" id="EMR64340.1"/>
    </source>
</evidence>
<dbReference type="eggNOG" id="ENOG502S4UX">
    <property type="taxonomic scope" value="Eukaryota"/>
</dbReference>
<keyword evidence="4" id="KW-1185">Reference proteome</keyword>
<evidence type="ECO:0000259" key="2">
    <source>
        <dbReference type="Pfam" id="PF20789"/>
    </source>
</evidence>